<evidence type="ECO:0000256" key="1">
    <source>
        <dbReference type="SAM" id="MobiDB-lite"/>
    </source>
</evidence>
<sequence>SGRGALLGTFEEVSCSEWSGSDGSPLWNGGCLSGENASFWPNTGGCGNKGSAPGFTGANVVAANPAPPPAAAPPAAKPSTTSTSTQQAAKPTLKTTVSSTTAVQTTLTTSTPAKTIANLTSSTTVSTTSSASRAGQTVSRHQCSAHGHPKRDL</sequence>
<dbReference type="Gene3D" id="2.40.40.10">
    <property type="entry name" value="RlpA-like domain"/>
    <property type="match status" value="1"/>
</dbReference>
<gene>
    <name evidence="2" type="ORF">MYCIT1_LOCUS27527</name>
</gene>
<keyword evidence="3" id="KW-1185">Reference proteome</keyword>
<feature type="compositionally biased region" description="Polar residues" evidence="1">
    <location>
        <begin position="131"/>
        <end position="142"/>
    </location>
</feature>
<evidence type="ECO:0000313" key="3">
    <source>
        <dbReference type="Proteomes" id="UP001295794"/>
    </source>
</evidence>
<organism evidence="2 3">
    <name type="scientific">Mycena citricolor</name>
    <dbReference type="NCBI Taxonomy" id="2018698"/>
    <lineage>
        <taxon>Eukaryota</taxon>
        <taxon>Fungi</taxon>
        <taxon>Dikarya</taxon>
        <taxon>Basidiomycota</taxon>
        <taxon>Agaricomycotina</taxon>
        <taxon>Agaricomycetes</taxon>
        <taxon>Agaricomycetidae</taxon>
        <taxon>Agaricales</taxon>
        <taxon>Marasmiineae</taxon>
        <taxon>Mycenaceae</taxon>
        <taxon>Mycena</taxon>
    </lineage>
</organism>
<proteinExistence type="predicted"/>
<evidence type="ECO:0000313" key="2">
    <source>
        <dbReference type="EMBL" id="CAK5278236.1"/>
    </source>
</evidence>
<dbReference type="InterPro" id="IPR036908">
    <property type="entry name" value="RlpA-like_sf"/>
</dbReference>
<dbReference type="AlphaFoldDB" id="A0AAD2HN62"/>
<dbReference type="Proteomes" id="UP001295794">
    <property type="component" value="Unassembled WGS sequence"/>
</dbReference>
<feature type="compositionally biased region" description="Pro residues" evidence="1">
    <location>
        <begin position="65"/>
        <end position="76"/>
    </location>
</feature>
<feature type="compositionally biased region" description="Low complexity" evidence="1">
    <location>
        <begin position="77"/>
        <end position="111"/>
    </location>
</feature>
<name>A0AAD2HN62_9AGAR</name>
<accession>A0AAD2HN62</accession>
<reference evidence="2" key="1">
    <citation type="submission" date="2023-11" db="EMBL/GenBank/DDBJ databases">
        <authorList>
            <person name="De Vega J J."/>
            <person name="De Vega J J."/>
        </authorList>
    </citation>
    <scope>NUCLEOTIDE SEQUENCE</scope>
</reference>
<feature type="compositionally biased region" description="Low complexity" evidence="1">
    <location>
        <begin position="120"/>
        <end position="130"/>
    </location>
</feature>
<feature type="non-terminal residue" evidence="2">
    <location>
        <position position="153"/>
    </location>
</feature>
<dbReference type="EMBL" id="CAVNYO010000421">
    <property type="protein sequence ID" value="CAK5278236.1"/>
    <property type="molecule type" value="Genomic_DNA"/>
</dbReference>
<protein>
    <submittedName>
        <fullName evidence="2">Uncharacterized protein</fullName>
    </submittedName>
</protein>
<comment type="caution">
    <text evidence="2">The sequence shown here is derived from an EMBL/GenBank/DDBJ whole genome shotgun (WGS) entry which is preliminary data.</text>
</comment>
<feature type="region of interest" description="Disordered" evidence="1">
    <location>
        <begin position="59"/>
        <end position="153"/>
    </location>
</feature>